<dbReference type="EMBL" id="VEVO01000009">
    <property type="protein sequence ID" value="KAF0037971.1"/>
    <property type="molecule type" value="Genomic_DNA"/>
</dbReference>
<sequence length="78" mass="8783">MLVISESRLKIQITSGVEIRKNDQDTPLNDWRSLLITAPTNPGLALFPRSSSSSSNDCFSEKHEEKERVIPRALENSK</sequence>
<reference evidence="2 3" key="1">
    <citation type="submission" date="2019-06" db="EMBL/GenBank/DDBJ databases">
        <title>Draft genomes of female and male turbot (Scophthalmus maximus).</title>
        <authorList>
            <person name="Xu H."/>
            <person name="Xu X.-W."/>
            <person name="Shao C."/>
            <person name="Chen S."/>
        </authorList>
    </citation>
    <scope>NUCLEOTIDE SEQUENCE [LARGE SCALE GENOMIC DNA]</scope>
    <source>
        <strain evidence="2">Ysfricsl-2016a</strain>
        <tissue evidence="2">Blood</tissue>
    </source>
</reference>
<organism evidence="2 3">
    <name type="scientific">Scophthalmus maximus</name>
    <name type="common">Turbot</name>
    <name type="synonym">Psetta maxima</name>
    <dbReference type="NCBI Taxonomy" id="52904"/>
    <lineage>
        <taxon>Eukaryota</taxon>
        <taxon>Metazoa</taxon>
        <taxon>Chordata</taxon>
        <taxon>Craniata</taxon>
        <taxon>Vertebrata</taxon>
        <taxon>Euteleostomi</taxon>
        <taxon>Actinopterygii</taxon>
        <taxon>Neopterygii</taxon>
        <taxon>Teleostei</taxon>
        <taxon>Neoteleostei</taxon>
        <taxon>Acanthomorphata</taxon>
        <taxon>Carangaria</taxon>
        <taxon>Pleuronectiformes</taxon>
        <taxon>Pleuronectoidei</taxon>
        <taxon>Scophthalmidae</taxon>
        <taxon>Scophthalmus</taxon>
    </lineage>
</organism>
<protein>
    <submittedName>
        <fullName evidence="2">Uncharacterized protein</fullName>
    </submittedName>
</protein>
<proteinExistence type="predicted"/>
<evidence type="ECO:0000313" key="2">
    <source>
        <dbReference type="EMBL" id="KAF0037971.1"/>
    </source>
</evidence>
<feature type="compositionally biased region" description="Basic and acidic residues" evidence="1">
    <location>
        <begin position="59"/>
        <end position="78"/>
    </location>
</feature>
<accession>A0A6A4T442</accession>
<name>A0A6A4T442_SCOMX</name>
<gene>
    <name evidence="2" type="ORF">F2P81_010845</name>
</gene>
<evidence type="ECO:0000256" key="1">
    <source>
        <dbReference type="SAM" id="MobiDB-lite"/>
    </source>
</evidence>
<dbReference type="AlphaFoldDB" id="A0A6A4T442"/>
<dbReference type="Proteomes" id="UP000438429">
    <property type="component" value="Unassembled WGS sequence"/>
</dbReference>
<evidence type="ECO:0000313" key="3">
    <source>
        <dbReference type="Proteomes" id="UP000438429"/>
    </source>
</evidence>
<feature type="region of interest" description="Disordered" evidence="1">
    <location>
        <begin position="46"/>
        <end position="78"/>
    </location>
</feature>
<comment type="caution">
    <text evidence="2">The sequence shown here is derived from an EMBL/GenBank/DDBJ whole genome shotgun (WGS) entry which is preliminary data.</text>
</comment>